<evidence type="ECO:0000259" key="4">
    <source>
        <dbReference type="PROSITE" id="PS50893"/>
    </source>
</evidence>
<dbReference type="InterPro" id="IPR015854">
    <property type="entry name" value="ABC_transpr_LolD-like"/>
</dbReference>
<accession>A0A1H2I428</accession>
<evidence type="ECO:0000256" key="3">
    <source>
        <dbReference type="ARBA" id="ARBA00022840"/>
    </source>
</evidence>
<dbReference type="AlphaFoldDB" id="A0A1H2I428"/>
<proteinExistence type="predicted"/>
<dbReference type="FunFam" id="3.40.50.300:FF:000032">
    <property type="entry name" value="Export ABC transporter ATP-binding protein"/>
    <property type="match status" value="1"/>
</dbReference>
<dbReference type="Gene3D" id="3.40.50.300">
    <property type="entry name" value="P-loop containing nucleotide triphosphate hydrolases"/>
    <property type="match status" value="1"/>
</dbReference>
<dbReference type="EMBL" id="LT629791">
    <property type="protein sequence ID" value="SDU38715.1"/>
    <property type="molecule type" value="Genomic_DNA"/>
</dbReference>
<dbReference type="InterPro" id="IPR003439">
    <property type="entry name" value="ABC_transporter-like_ATP-bd"/>
</dbReference>
<dbReference type="InterPro" id="IPR003593">
    <property type="entry name" value="AAA+_ATPase"/>
</dbReference>
<organism evidence="5 6">
    <name type="scientific">Jiangella alkaliphila</name>
    <dbReference type="NCBI Taxonomy" id="419479"/>
    <lineage>
        <taxon>Bacteria</taxon>
        <taxon>Bacillati</taxon>
        <taxon>Actinomycetota</taxon>
        <taxon>Actinomycetes</taxon>
        <taxon>Jiangellales</taxon>
        <taxon>Jiangellaceae</taxon>
        <taxon>Jiangella</taxon>
    </lineage>
</organism>
<dbReference type="Pfam" id="PF00005">
    <property type="entry name" value="ABC_tran"/>
    <property type="match status" value="1"/>
</dbReference>
<dbReference type="Proteomes" id="UP000182977">
    <property type="component" value="Chromosome I"/>
</dbReference>
<dbReference type="SUPFAM" id="SSF52540">
    <property type="entry name" value="P-loop containing nucleoside triphosphate hydrolases"/>
    <property type="match status" value="1"/>
</dbReference>
<protein>
    <submittedName>
        <fullName evidence="5">Putative ABC transport system ATP-binding protein</fullName>
    </submittedName>
</protein>
<dbReference type="STRING" id="419479.SAMN04488563_1417"/>
<name>A0A1H2I428_9ACTN</name>
<feature type="domain" description="ABC transporter" evidence="4">
    <location>
        <begin position="6"/>
        <end position="239"/>
    </location>
</feature>
<evidence type="ECO:0000313" key="5">
    <source>
        <dbReference type="EMBL" id="SDU38715.1"/>
    </source>
</evidence>
<dbReference type="InterPro" id="IPR027417">
    <property type="entry name" value="P-loop_NTPase"/>
</dbReference>
<dbReference type="GO" id="GO:0005886">
    <property type="term" value="C:plasma membrane"/>
    <property type="evidence" value="ECO:0007669"/>
    <property type="project" value="TreeGrafter"/>
</dbReference>
<dbReference type="PROSITE" id="PS00211">
    <property type="entry name" value="ABC_TRANSPORTER_1"/>
    <property type="match status" value="1"/>
</dbReference>
<dbReference type="SMART" id="SM00382">
    <property type="entry name" value="AAA"/>
    <property type="match status" value="1"/>
</dbReference>
<dbReference type="PROSITE" id="PS50893">
    <property type="entry name" value="ABC_TRANSPORTER_2"/>
    <property type="match status" value="1"/>
</dbReference>
<keyword evidence="6" id="KW-1185">Reference proteome</keyword>
<dbReference type="GO" id="GO:0022857">
    <property type="term" value="F:transmembrane transporter activity"/>
    <property type="evidence" value="ECO:0007669"/>
    <property type="project" value="TreeGrafter"/>
</dbReference>
<evidence type="ECO:0000256" key="2">
    <source>
        <dbReference type="ARBA" id="ARBA00022741"/>
    </source>
</evidence>
<dbReference type="PANTHER" id="PTHR24220">
    <property type="entry name" value="IMPORT ATP-BINDING PROTEIN"/>
    <property type="match status" value="1"/>
</dbReference>
<sequence length="240" mass="26063">MTPPVVEMSGVGRVYPGPPRVEAVRDVDLTIASGEYLSIIGPSGSGKSTLLHLLGLLDRPSHGVYRLDGVDVSTLSERRRTRVRGERIGFVFQAFHLLPHRSVLENVELAMIYLRVPRRDRTARATATLERVGLGHRLDFDPITLSGGERQRVAIARALVAQPSLLLADEPTGNLDSGNAASVLDLFDELHAEGLTLAVITHDDGVSARAQRRVRIVDGTVSRQASAAVGARDERLVRSE</sequence>
<dbReference type="InterPro" id="IPR017911">
    <property type="entry name" value="MacB-like_ATP-bd"/>
</dbReference>
<keyword evidence="2" id="KW-0547">Nucleotide-binding</keyword>
<dbReference type="GO" id="GO:0016887">
    <property type="term" value="F:ATP hydrolysis activity"/>
    <property type="evidence" value="ECO:0007669"/>
    <property type="project" value="InterPro"/>
</dbReference>
<dbReference type="GO" id="GO:0005524">
    <property type="term" value="F:ATP binding"/>
    <property type="evidence" value="ECO:0007669"/>
    <property type="project" value="UniProtKB-KW"/>
</dbReference>
<keyword evidence="1" id="KW-0813">Transport</keyword>
<keyword evidence="3 5" id="KW-0067">ATP-binding</keyword>
<dbReference type="PANTHER" id="PTHR24220:SF86">
    <property type="entry name" value="ABC TRANSPORTER ABCH.1"/>
    <property type="match status" value="1"/>
</dbReference>
<evidence type="ECO:0000256" key="1">
    <source>
        <dbReference type="ARBA" id="ARBA00022448"/>
    </source>
</evidence>
<evidence type="ECO:0000313" key="6">
    <source>
        <dbReference type="Proteomes" id="UP000182977"/>
    </source>
</evidence>
<dbReference type="CDD" id="cd03255">
    <property type="entry name" value="ABC_MJ0796_LolCDE_FtsE"/>
    <property type="match status" value="1"/>
</dbReference>
<dbReference type="InterPro" id="IPR017871">
    <property type="entry name" value="ABC_transporter-like_CS"/>
</dbReference>
<gene>
    <name evidence="5" type="ORF">SAMN04488563_1417</name>
</gene>
<dbReference type="GO" id="GO:0098796">
    <property type="term" value="C:membrane protein complex"/>
    <property type="evidence" value="ECO:0007669"/>
    <property type="project" value="UniProtKB-ARBA"/>
</dbReference>
<reference evidence="6" key="1">
    <citation type="submission" date="2016-10" db="EMBL/GenBank/DDBJ databases">
        <authorList>
            <person name="Varghese N."/>
            <person name="Submissions S."/>
        </authorList>
    </citation>
    <scope>NUCLEOTIDE SEQUENCE [LARGE SCALE GENOMIC DNA]</scope>
    <source>
        <strain evidence="6">DSM 45079</strain>
    </source>
</reference>